<dbReference type="AlphaFoldDB" id="A0A1Z4V0X5"/>
<comment type="similarity">
    <text evidence="3 12 13">Belongs to the DapA family.</text>
</comment>
<dbReference type="PROSITE" id="PS00665">
    <property type="entry name" value="DHDPS_1"/>
    <property type="match status" value="1"/>
</dbReference>
<evidence type="ECO:0000256" key="10">
    <source>
        <dbReference type="ARBA" id="ARBA00023270"/>
    </source>
</evidence>
<dbReference type="PRINTS" id="PR00146">
    <property type="entry name" value="DHPICSNTHASE"/>
</dbReference>
<dbReference type="PROSITE" id="PS00666">
    <property type="entry name" value="DHDPS_2"/>
    <property type="match status" value="1"/>
</dbReference>
<evidence type="ECO:0000256" key="12">
    <source>
        <dbReference type="HAMAP-Rule" id="MF_00418"/>
    </source>
</evidence>
<dbReference type="PANTHER" id="PTHR12128">
    <property type="entry name" value="DIHYDRODIPICOLINATE SYNTHASE"/>
    <property type="match status" value="1"/>
</dbReference>
<evidence type="ECO:0000256" key="3">
    <source>
        <dbReference type="ARBA" id="ARBA00007592"/>
    </source>
</evidence>
<dbReference type="HAMAP" id="MF_00418">
    <property type="entry name" value="DapA"/>
    <property type="match status" value="1"/>
</dbReference>
<comment type="caution">
    <text evidence="12">Was originally thought to be a dihydrodipicolinate synthase (DHDPS), catalyzing the condensation of (S)-aspartate-beta-semialdehyde [(S)-ASA] and pyruvate to dihydrodipicolinate (DHDP). However, it was shown in E.coli that the product of the enzymatic reaction is not dihydrodipicolinate but in fact (4S)-4-hydroxy-2,3,4,5-tetrahydro-(2S)-dipicolinic acid (HTPA), and that the consecutive dehydration reaction leading to DHDP is not spontaneous but catalyzed by DapB.</text>
</comment>
<evidence type="ECO:0000256" key="11">
    <source>
        <dbReference type="ARBA" id="ARBA00047836"/>
    </source>
</evidence>
<feature type="binding site" evidence="12 15">
    <location>
        <position position="206"/>
    </location>
    <ligand>
        <name>pyruvate</name>
        <dbReference type="ChEBI" id="CHEBI:15361"/>
    </ligand>
</feature>
<keyword evidence="17" id="KW-1185">Reference proteome</keyword>
<dbReference type="InterPro" id="IPR013785">
    <property type="entry name" value="Aldolase_TIM"/>
</dbReference>
<evidence type="ECO:0000256" key="8">
    <source>
        <dbReference type="ARBA" id="ARBA00023154"/>
    </source>
</evidence>
<dbReference type="InterPro" id="IPR005263">
    <property type="entry name" value="DapA"/>
</dbReference>
<feature type="site" description="Part of a proton relay during catalysis" evidence="12">
    <location>
        <position position="46"/>
    </location>
</feature>
<keyword evidence="8 12" id="KW-0457">Lysine biosynthesis</keyword>
<feature type="binding site" evidence="12 15">
    <location>
        <position position="47"/>
    </location>
    <ligand>
        <name>pyruvate</name>
        <dbReference type="ChEBI" id="CHEBI:15361"/>
    </ligand>
</feature>
<dbReference type="SUPFAM" id="SSF51569">
    <property type="entry name" value="Aldolase"/>
    <property type="match status" value="1"/>
</dbReference>
<evidence type="ECO:0000256" key="6">
    <source>
        <dbReference type="ARBA" id="ARBA00022605"/>
    </source>
</evidence>
<dbReference type="PIRSF" id="PIRSF001365">
    <property type="entry name" value="DHDPS"/>
    <property type="match status" value="1"/>
</dbReference>
<dbReference type="Proteomes" id="UP000218702">
    <property type="component" value="Chromosome"/>
</dbReference>
<accession>A0A1Z4V0X5</accession>
<organism evidence="16 17">
    <name type="scientific">Dolichospermum compactum NIES-806</name>
    <dbReference type="NCBI Taxonomy" id="1973481"/>
    <lineage>
        <taxon>Bacteria</taxon>
        <taxon>Bacillati</taxon>
        <taxon>Cyanobacteriota</taxon>
        <taxon>Cyanophyceae</taxon>
        <taxon>Nostocales</taxon>
        <taxon>Aphanizomenonaceae</taxon>
        <taxon>Dolichospermum</taxon>
        <taxon>Dolichospermum compactum</taxon>
    </lineage>
</organism>
<dbReference type="SMART" id="SM01130">
    <property type="entry name" value="DHDPS"/>
    <property type="match status" value="1"/>
</dbReference>
<keyword evidence="10 12" id="KW-0704">Schiff base</keyword>
<protein>
    <recommendedName>
        <fullName evidence="4 12">4-hydroxy-tetrahydrodipicolinate synthase</fullName>
        <shortName evidence="12">HTPA synthase</shortName>
        <ecNumber evidence="4 12">4.3.3.7</ecNumber>
    </recommendedName>
</protein>
<dbReference type="GO" id="GO:0019877">
    <property type="term" value="P:diaminopimelate biosynthetic process"/>
    <property type="evidence" value="ECO:0007669"/>
    <property type="project" value="UniProtKB-UniRule"/>
</dbReference>
<name>A0A1Z4V0X5_9CYAN</name>
<keyword evidence="9 12" id="KW-0456">Lyase</keyword>
<reference evidence="16 17" key="1">
    <citation type="submission" date="2017-06" db="EMBL/GenBank/DDBJ databases">
        <title>Genome sequencing of cyanobaciteial culture collection at National Institute for Environmental Studies (NIES).</title>
        <authorList>
            <person name="Hirose Y."/>
            <person name="Shimura Y."/>
            <person name="Fujisawa T."/>
            <person name="Nakamura Y."/>
            <person name="Kawachi M."/>
        </authorList>
    </citation>
    <scope>NUCLEOTIDE SEQUENCE [LARGE SCALE GENOMIC DNA]</scope>
    <source>
        <strain evidence="16 17">NIES-806</strain>
    </source>
</reference>
<comment type="pathway">
    <text evidence="2 12">Amino-acid biosynthesis; L-lysine biosynthesis via DAP pathway; (S)-tetrahydrodipicolinate from L-aspartate: step 3/4.</text>
</comment>
<feature type="active site" description="Schiff-base intermediate with substrate" evidence="12 14">
    <location>
        <position position="164"/>
    </location>
</feature>
<dbReference type="GO" id="GO:0009089">
    <property type="term" value="P:lysine biosynthetic process via diaminopimelate"/>
    <property type="evidence" value="ECO:0007669"/>
    <property type="project" value="UniProtKB-UniRule"/>
</dbReference>
<dbReference type="GO" id="GO:0008840">
    <property type="term" value="F:4-hydroxy-tetrahydrodipicolinate synthase activity"/>
    <property type="evidence" value="ECO:0007669"/>
    <property type="project" value="UniProtKB-UniRule"/>
</dbReference>
<dbReference type="InterPro" id="IPR020625">
    <property type="entry name" value="Schiff_base-form_aldolases_AS"/>
</dbReference>
<evidence type="ECO:0000256" key="14">
    <source>
        <dbReference type="PIRSR" id="PIRSR001365-1"/>
    </source>
</evidence>
<dbReference type="OrthoDB" id="9782828at2"/>
<dbReference type="InterPro" id="IPR002220">
    <property type="entry name" value="DapA-like"/>
</dbReference>
<sequence>MGYFGTVVTAMITPFKTDGSINYDVVAKLADYLVKNGTDAIVVCGTTGESPTLTWDEEYQLFVEVLQTVSGKAKVIAGSGSNDTKEAIAATQKAAKIGVHGSLQVVPYYNKPPQAGLYKHFQAIAQSCPDLPMMLYNIPGRTGQNLSSETVVRLAEIDNIVAIKEASGNLDQVSEIRRLTPKEFQIYAGDDSLTLPMLAIGSQGIVSVASHLVGNHIQKMIQAWKVGNTQLATDIHLQLFPLFKALFLTTNPIPVKEALKLQGWEVGSTRLPLYEADTDVSKKLESVMQKLNLISAPIGE</sequence>
<keyword evidence="6 12" id="KW-0028">Amino-acid biosynthesis</keyword>
<dbReference type="GO" id="GO:0005829">
    <property type="term" value="C:cytosol"/>
    <property type="evidence" value="ECO:0007669"/>
    <property type="project" value="TreeGrafter"/>
</dbReference>
<evidence type="ECO:0000256" key="7">
    <source>
        <dbReference type="ARBA" id="ARBA00022915"/>
    </source>
</evidence>
<evidence type="ECO:0000256" key="4">
    <source>
        <dbReference type="ARBA" id="ARBA00012086"/>
    </source>
</evidence>
<dbReference type="KEGG" id="dcm:NIES806_13600"/>
<evidence type="ECO:0000256" key="9">
    <source>
        <dbReference type="ARBA" id="ARBA00023239"/>
    </source>
</evidence>
<comment type="subcellular location">
    <subcellularLocation>
        <location evidence="12">Cytoplasm</location>
    </subcellularLocation>
</comment>
<dbReference type="UniPathway" id="UPA00034">
    <property type="reaction ID" value="UER00017"/>
</dbReference>
<comment type="catalytic activity">
    <reaction evidence="11 12">
        <text>L-aspartate 4-semialdehyde + pyruvate = (2S,4S)-4-hydroxy-2,3,4,5-tetrahydrodipicolinate + H2O + H(+)</text>
        <dbReference type="Rhea" id="RHEA:34171"/>
        <dbReference type="ChEBI" id="CHEBI:15361"/>
        <dbReference type="ChEBI" id="CHEBI:15377"/>
        <dbReference type="ChEBI" id="CHEBI:15378"/>
        <dbReference type="ChEBI" id="CHEBI:67139"/>
        <dbReference type="ChEBI" id="CHEBI:537519"/>
        <dbReference type="EC" id="4.3.3.7"/>
    </reaction>
</comment>
<dbReference type="InterPro" id="IPR020624">
    <property type="entry name" value="Schiff_base-form_aldolases_CS"/>
</dbReference>
<evidence type="ECO:0000313" key="16">
    <source>
        <dbReference type="EMBL" id="BAZ85160.1"/>
    </source>
</evidence>
<proteinExistence type="inferred from homology"/>
<dbReference type="RefSeq" id="WP_096665504.1">
    <property type="nucleotide sequence ID" value="NZ_AP018316.1"/>
</dbReference>
<evidence type="ECO:0000313" key="17">
    <source>
        <dbReference type="Proteomes" id="UP000218702"/>
    </source>
</evidence>
<feature type="active site" description="Proton donor/acceptor" evidence="12 14">
    <location>
        <position position="136"/>
    </location>
</feature>
<evidence type="ECO:0000256" key="1">
    <source>
        <dbReference type="ARBA" id="ARBA00003294"/>
    </source>
</evidence>
<dbReference type="PANTHER" id="PTHR12128:SF66">
    <property type="entry name" value="4-HYDROXY-2-OXOGLUTARATE ALDOLASE, MITOCHONDRIAL"/>
    <property type="match status" value="1"/>
</dbReference>
<comment type="function">
    <text evidence="1 12">Catalyzes the condensation of (S)-aspartate-beta-semialdehyde [(S)-ASA] and pyruvate to 4-hydroxy-tetrahydrodipicolinate (HTPA).</text>
</comment>
<dbReference type="Gene3D" id="3.20.20.70">
    <property type="entry name" value="Aldolase class I"/>
    <property type="match status" value="1"/>
</dbReference>
<gene>
    <name evidence="12" type="primary">dapA</name>
    <name evidence="16" type="ORF">NIES806_13600</name>
</gene>
<evidence type="ECO:0000256" key="2">
    <source>
        <dbReference type="ARBA" id="ARBA00005120"/>
    </source>
</evidence>
<comment type="subunit">
    <text evidence="12">Homotetramer; dimer of dimers.</text>
</comment>
<dbReference type="EC" id="4.3.3.7" evidence="4 12"/>
<keyword evidence="5 12" id="KW-0963">Cytoplasm</keyword>
<dbReference type="Pfam" id="PF00701">
    <property type="entry name" value="DHDPS"/>
    <property type="match status" value="1"/>
</dbReference>
<evidence type="ECO:0000256" key="5">
    <source>
        <dbReference type="ARBA" id="ARBA00022490"/>
    </source>
</evidence>
<dbReference type="NCBIfam" id="TIGR00674">
    <property type="entry name" value="dapA"/>
    <property type="match status" value="1"/>
</dbReference>
<keyword evidence="7 12" id="KW-0220">Diaminopimelate biosynthesis</keyword>
<feature type="site" description="Part of a proton relay during catalysis" evidence="12">
    <location>
        <position position="109"/>
    </location>
</feature>
<dbReference type="EMBL" id="AP018316">
    <property type="protein sequence ID" value="BAZ85160.1"/>
    <property type="molecule type" value="Genomic_DNA"/>
</dbReference>
<evidence type="ECO:0000256" key="15">
    <source>
        <dbReference type="PIRSR" id="PIRSR001365-2"/>
    </source>
</evidence>
<dbReference type="CDD" id="cd00950">
    <property type="entry name" value="DHDPS"/>
    <property type="match status" value="1"/>
</dbReference>
<evidence type="ECO:0000256" key="13">
    <source>
        <dbReference type="PIRNR" id="PIRNR001365"/>
    </source>
</evidence>